<dbReference type="Proteomes" id="UP000559987">
    <property type="component" value="Unassembled WGS sequence"/>
</dbReference>
<keyword evidence="3" id="KW-1185">Reference proteome</keyword>
<gene>
    <name evidence="2" type="ORF">FHS30_002665</name>
</gene>
<name>A0A839UVR6_9GAMM</name>
<dbReference type="RefSeq" id="WP_183910919.1">
    <property type="nucleotide sequence ID" value="NZ_JACHXZ010000003.1"/>
</dbReference>
<evidence type="ECO:0000313" key="2">
    <source>
        <dbReference type="EMBL" id="MBB3169457.1"/>
    </source>
</evidence>
<feature type="chain" id="PRO_5032859902" evidence="1">
    <location>
        <begin position="20"/>
        <end position="161"/>
    </location>
</feature>
<evidence type="ECO:0000313" key="3">
    <source>
        <dbReference type="Proteomes" id="UP000559987"/>
    </source>
</evidence>
<reference evidence="2 3" key="1">
    <citation type="submission" date="2020-08" db="EMBL/GenBank/DDBJ databases">
        <title>Genomic Encyclopedia of Type Strains, Phase III (KMG-III): the genomes of soil and plant-associated and newly described type strains.</title>
        <authorList>
            <person name="Whitman W."/>
        </authorList>
    </citation>
    <scope>NUCLEOTIDE SEQUENCE [LARGE SCALE GENOMIC DNA]</scope>
    <source>
        <strain evidence="2 3">CECT 8571</strain>
    </source>
</reference>
<dbReference type="AlphaFoldDB" id="A0A839UVR6"/>
<accession>A0A839UVR6</accession>
<keyword evidence="1" id="KW-0732">Signal</keyword>
<evidence type="ECO:0000256" key="1">
    <source>
        <dbReference type="SAM" id="SignalP"/>
    </source>
</evidence>
<organism evidence="2 3">
    <name type="scientific">Simiduia aestuariiviva</name>
    <dbReference type="NCBI Taxonomy" id="1510459"/>
    <lineage>
        <taxon>Bacteria</taxon>
        <taxon>Pseudomonadati</taxon>
        <taxon>Pseudomonadota</taxon>
        <taxon>Gammaproteobacteria</taxon>
        <taxon>Cellvibrionales</taxon>
        <taxon>Cellvibrionaceae</taxon>
        <taxon>Simiduia</taxon>
    </lineage>
</organism>
<protein>
    <submittedName>
        <fullName evidence="2">Uncharacterized protein</fullName>
    </submittedName>
</protein>
<sequence length="161" mass="18653">MKKLLQISIALIFSAAVNANEYPEQIEFKDWIIENFDQLKSLDIKLQQDDRFDYIWNIVPPRFRSRSQNGKSVDIQDKEEYIKFLPKNANVLISSDNKKFVIENGVSSVCGKKMCIVSAVMFRSDFDGSTCQEAAEPAPGVCFIRMFENWYLRYLIFDVDA</sequence>
<proteinExistence type="predicted"/>
<comment type="caution">
    <text evidence="2">The sequence shown here is derived from an EMBL/GenBank/DDBJ whole genome shotgun (WGS) entry which is preliminary data.</text>
</comment>
<dbReference type="EMBL" id="JACHXZ010000003">
    <property type="protein sequence ID" value="MBB3169457.1"/>
    <property type="molecule type" value="Genomic_DNA"/>
</dbReference>
<feature type="signal peptide" evidence="1">
    <location>
        <begin position="1"/>
        <end position="19"/>
    </location>
</feature>